<dbReference type="EMBL" id="MLYV02000860">
    <property type="protein sequence ID" value="PSR76149.1"/>
    <property type="molecule type" value="Genomic_DNA"/>
</dbReference>
<accession>A0A2R6NT36</accession>
<dbReference type="PROSITE" id="PS50076">
    <property type="entry name" value="DNAJ_2"/>
    <property type="match status" value="1"/>
</dbReference>
<proteinExistence type="predicted"/>
<name>A0A2R6NT36_9APHY</name>
<dbReference type="SUPFAM" id="SSF46565">
    <property type="entry name" value="Chaperone J-domain"/>
    <property type="match status" value="1"/>
</dbReference>
<dbReference type="PROSITE" id="PS00636">
    <property type="entry name" value="DNAJ_1"/>
    <property type="match status" value="1"/>
</dbReference>
<dbReference type="Pfam" id="PF00226">
    <property type="entry name" value="DnaJ"/>
    <property type="match status" value="1"/>
</dbReference>
<evidence type="ECO:0000256" key="1">
    <source>
        <dbReference type="SAM" id="Coils"/>
    </source>
</evidence>
<dbReference type="Gene3D" id="1.10.287.110">
    <property type="entry name" value="DnaJ domain"/>
    <property type="match status" value="1"/>
</dbReference>
<feature type="coiled-coil region" evidence="1">
    <location>
        <begin position="78"/>
        <end position="133"/>
    </location>
</feature>
<organism evidence="3 4">
    <name type="scientific">Hermanssonia centrifuga</name>
    <dbReference type="NCBI Taxonomy" id="98765"/>
    <lineage>
        <taxon>Eukaryota</taxon>
        <taxon>Fungi</taxon>
        <taxon>Dikarya</taxon>
        <taxon>Basidiomycota</taxon>
        <taxon>Agaricomycotina</taxon>
        <taxon>Agaricomycetes</taxon>
        <taxon>Polyporales</taxon>
        <taxon>Meruliaceae</taxon>
        <taxon>Hermanssonia</taxon>
    </lineage>
</organism>
<dbReference type="STRING" id="98765.A0A2R6NT36"/>
<dbReference type="AlphaFoldDB" id="A0A2R6NT36"/>
<evidence type="ECO:0000259" key="2">
    <source>
        <dbReference type="PROSITE" id="PS50076"/>
    </source>
</evidence>
<feature type="domain" description="J" evidence="2">
    <location>
        <begin position="1"/>
        <end position="50"/>
    </location>
</feature>
<dbReference type="OrthoDB" id="442087at2759"/>
<dbReference type="InterPro" id="IPR036869">
    <property type="entry name" value="J_dom_sf"/>
</dbReference>
<evidence type="ECO:0000313" key="3">
    <source>
        <dbReference type="EMBL" id="PSR76149.1"/>
    </source>
</evidence>
<keyword evidence="4" id="KW-1185">Reference proteome</keyword>
<dbReference type="Proteomes" id="UP000186601">
    <property type="component" value="Unassembled WGS sequence"/>
</dbReference>
<reference evidence="3 4" key="1">
    <citation type="submission" date="2018-02" db="EMBL/GenBank/DDBJ databases">
        <title>Genome sequence of the basidiomycete white-rot fungus Phlebia centrifuga.</title>
        <authorList>
            <person name="Granchi Z."/>
            <person name="Peng M."/>
            <person name="de Vries R.P."/>
            <person name="Hilden K."/>
            <person name="Makela M.R."/>
            <person name="Grigoriev I."/>
            <person name="Riley R."/>
        </authorList>
    </citation>
    <scope>NUCLEOTIDE SEQUENCE [LARGE SCALE GENOMIC DNA]</scope>
    <source>
        <strain evidence="3 4">FBCC195</strain>
    </source>
</reference>
<protein>
    <recommendedName>
        <fullName evidence="2">J domain-containing protein</fullName>
    </recommendedName>
</protein>
<dbReference type="InterPro" id="IPR018253">
    <property type="entry name" value="DnaJ_domain_CS"/>
</dbReference>
<keyword evidence="1" id="KW-0175">Coiled coil</keyword>
<dbReference type="InterPro" id="IPR001623">
    <property type="entry name" value="DnaJ_domain"/>
</dbReference>
<comment type="caution">
    <text evidence="3">The sequence shown here is derived from an EMBL/GenBank/DDBJ whole genome shotgun (WGS) entry which is preliminary data.</text>
</comment>
<sequence length="219" mass="26775">MTIAVRKAYKRMILETHPGEQIRQMDFEGVHSAFEILSDPAKRRVYDNGLNYIRARARSEETQAKITRERAEWHRRCQQRQEERMRMMTERMRAKQERQEQRVERLRQMDAEKQAQQERMRALEEELQINYEKNQEMILHSEMKYLERMKALEEELRMNRKMVLESRRTILQLPQNKENADDAKAEKLLDELRKMNPEWEIRRQAILRVCDALSKFDDH</sequence>
<evidence type="ECO:0000313" key="4">
    <source>
        <dbReference type="Proteomes" id="UP000186601"/>
    </source>
</evidence>
<gene>
    <name evidence="3" type="ORF">PHLCEN_2v8647</name>
</gene>